<evidence type="ECO:0000256" key="2">
    <source>
        <dbReference type="ARBA" id="ARBA00022481"/>
    </source>
</evidence>
<keyword evidence="2" id="KW-0488">Methylation</keyword>
<reference evidence="9" key="1">
    <citation type="submission" date="2019-12" db="EMBL/GenBank/DDBJ databases">
        <title>Genome sequencing and annotation of Brassica cretica.</title>
        <authorList>
            <person name="Studholme D.J."/>
            <person name="Sarris P.F."/>
        </authorList>
    </citation>
    <scope>NUCLEOTIDE SEQUENCE</scope>
    <source>
        <strain evidence="10">PFS-001/15</strain>
        <strain evidence="9">PFS-102/07</strain>
        <tissue evidence="9">Leaf</tissue>
    </source>
</reference>
<gene>
    <name evidence="10" type="ORF">F2Q68_00015705</name>
    <name evidence="9" type="ORF">F2Q70_00021928</name>
</gene>
<comment type="caution">
    <text evidence="9">The sequence shown here is derived from an EMBL/GenBank/DDBJ whole genome shotgun (WGS) entry which is preliminary data.</text>
</comment>
<keyword evidence="7" id="KW-0636">Prenylation</keyword>
<proteinExistence type="inferred from homology"/>
<dbReference type="SMART" id="SM00175">
    <property type="entry name" value="RAB"/>
    <property type="match status" value="1"/>
</dbReference>
<keyword evidence="6" id="KW-0449">Lipoprotein</keyword>
<dbReference type="InterPro" id="IPR001806">
    <property type="entry name" value="Small_GTPase"/>
</dbReference>
<dbReference type="GO" id="GO:0012505">
    <property type="term" value="C:endomembrane system"/>
    <property type="evidence" value="ECO:0007669"/>
    <property type="project" value="UniProtKB-SubCell"/>
</dbReference>
<dbReference type="SUPFAM" id="SSF52540">
    <property type="entry name" value="P-loop containing nucleoside triphosphate hydrolases"/>
    <property type="match status" value="1"/>
</dbReference>
<evidence type="ECO:0000313" key="10">
    <source>
        <dbReference type="EMBL" id="KAF2559329.1"/>
    </source>
</evidence>
<dbReference type="GO" id="GO:0005774">
    <property type="term" value="C:vacuolar membrane"/>
    <property type="evidence" value="ECO:0007669"/>
    <property type="project" value="TreeGrafter"/>
</dbReference>
<dbReference type="Proteomes" id="UP000712281">
    <property type="component" value="Unassembled WGS sequence"/>
</dbReference>
<dbReference type="EMBL" id="QGKY02001925">
    <property type="protein sequence ID" value="KAF2545589.1"/>
    <property type="molecule type" value="Genomic_DNA"/>
</dbReference>
<keyword evidence="4" id="KW-0813">Transport</keyword>
<dbReference type="GO" id="GO:0015031">
    <property type="term" value="P:protein transport"/>
    <property type="evidence" value="ECO:0007669"/>
    <property type="project" value="UniProtKB-KW"/>
</dbReference>
<evidence type="ECO:0000256" key="5">
    <source>
        <dbReference type="ARBA" id="ARBA00023134"/>
    </source>
</evidence>
<comment type="similarity">
    <text evidence="1">Belongs to the small GTPase superfamily. Rab family.</text>
</comment>
<dbReference type="InterPro" id="IPR027417">
    <property type="entry name" value="P-loop_NTPase"/>
</dbReference>
<evidence type="ECO:0000256" key="7">
    <source>
        <dbReference type="ARBA" id="ARBA00023289"/>
    </source>
</evidence>
<sequence>IWDTAGQERFQSLGVAFYRGADCCASPSDPGNFPFVVIGNKIDVDGGNSRVLSEKKARAWCASKGNIPYYETSAKNAMKSGKEEEMYLPDTINVGTSNTQRSTGCEC</sequence>
<evidence type="ECO:0000256" key="4">
    <source>
        <dbReference type="ARBA" id="ARBA00022927"/>
    </source>
</evidence>
<evidence type="ECO:0000256" key="6">
    <source>
        <dbReference type="ARBA" id="ARBA00023288"/>
    </source>
</evidence>
<evidence type="ECO:0000256" key="8">
    <source>
        <dbReference type="ARBA" id="ARBA00046278"/>
    </source>
</evidence>
<dbReference type="EMBL" id="QGKW02001940">
    <property type="protein sequence ID" value="KAF2559329.1"/>
    <property type="molecule type" value="Genomic_DNA"/>
</dbReference>
<dbReference type="PANTHER" id="PTHR47981:SF26">
    <property type="entry name" value="RAS-RELATED PROTEIN RABG3E"/>
    <property type="match status" value="1"/>
</dbReference>
<dbReference type="AlphaFoldDB" id="A0A8S9GJC6"/>
<dbReference type="GO" id="GO:0003924">
    <property type="term" value="F:GTPase activity"/>
    <property type="evidence" value="ECO:0007669"/>
    <property type="project" value="InterPro"/>
</dbReference>
<evidence type="ECO:0000256" key="3">
    <source>
        <dbReference type="ARBA" id="ARBA00022741"/>
    </source>
</evidence>
<dbReference type="GO" id="GO:0005525">
    <property type="term" value="F:GTP binding"/>
    <property type="evidence" value="ECO:0007669"/>
    <property type="project" value="UniProtKB-KW"/>
</dbReference>
<evidence type="ECO:0000256" key="1">
    <source>
        <dbReference type="ARBA" id="ARBA00006270"/>
    </source>
</evidence>
<accession>A0A8S9GJC6</accession>
<keyword evidence="4" id="KW-0653">Protein transport</keyword>
<feature type="non-terminal residue" evidence="9">
    <location>
        <position position="1"/>
    </location>
</feature>
<evidence type="ECO:0000313" key="9">
    <source>
        <dbReference type="EMBL" id="KAF2545589.1"/>
    </source>
</evidence>
<dbReference type="Pfam" id="PF00071">
    <property type="entry name" value="Ras"/>
    <property type="match status" value="2"/>
</dbReference>
<keyword evidence="3" id="KW-0547">Nucleotide-binding</keyword>
<name>A0A8S9GJC6_BRACR</name>
<dbReference type="PANTHER" id="PTHR47981">
    <property type="entry name" value="RAB FAMILY"/>
    <property type="match status" value="1"/>
</dbReference>
<keyword evidence="5" id="KW-0342">GTP-binding</keyword>
<protein>
    <submittedName>
        <fullName evidence="9">Uncharacterized protein</fullName>
    </submittedName>
</protein>
<dbReference type="Gene3D" id="3.40.50.300">
    <property type="entry name" value="P-loop containing nucleotide triphosphate hydrolases"/>
    <property type="match status" value="2"/>
</dbReference>
<comment type="subcellular location">
    <subcellularLocation>
        <location evidence="8">Endomembrane system</location>
        <topology evidence="8">Lipid-anchor</topology>
        <orientation evidence="8">Cytoplasmic side</orientation>
    </subcellularLocation>
</comment>
<organism evidence="9">
    <name type="scientific">Brassica cretica</name>
    <name type="common">Mustard</name>
    <dbReference type="NCBI Taxonomy" id="69181"/>
    <lineage>
        <taxon>Eukaryota</taxon>
        <taxon>Viridiplantae</taxon>
        <taxon>Streptophyta</taxon>
        <taxon>Embryophyta</taxon>
        <taxon>Tracheophyta</taxon>
        <taxon>Spermatophyta</taxon>
        <taxon>Magnoliopsida</taxon>
        <taxon>eudicotyledons</taxon>
        <taxon>Gunneridae</taxon>
        <taxon>Pentapetalae</taxon>
        <taxon>rosids</taxon>
        <taxon>malvids</taxon>
        <taxon>Brassicales</taxon>
        <taxon>Brassicaceae</taxon>
        <taxon>Brassiceae</taxon>
        <taxon>Brassica</taxon>
    </lineage>
</organism>
<dbReference type="OrthoDB" id="1097826at2759"/>